<sequence>MKITLSPTRMDATLTAAVDGDVLILNGEVLDFSAVTGAAPLERHGHFWIMGPVRREEGELHLTLLLPHGACPPPETLFPQPLRLVSGPVPLPPFDSPGIGQDPG</sequence>
<protein>
    <submittedName>
        <fullName evidence="1">Uncharacterized protein</fullName>
    </submittedName>
</protein>
<dbReference type="RefSeq" id="WP_202690316.1">
    <property type="nucleotide sequence ID" value="NZ_JAESVN010000018.1"/>
</dbReference>
<keyword evidence="2" id="KW-1185">Reference proteome</keyword>
<evidence type="ECO:0000313" key="2">
    <source>
        <dbReference type="Proteomes" id="UP000648908"/>
    </source>
</evidence>
<reference evidence="1" key="1">
    <citation type="submission" date="2021-01" db="EMBL/GenBank/DDBJ databases">
        <title>Tabrizicola alba sp. nov. a motile alkaliphilic bacterium isolated from a soda lake.</title>
        <authorList>
            <person name="Szuroczki S."/>
            <person name="Abbaszade G."/>
            <person name="Schumann P."/>
            <person name="Toth E."/>
        </authorList>
    </citation>
    <scope>NUCLEOTIDE SEQUENCE</scope>
    <source>
        <strain evidence="1">DMG-N-6</strain>
    </source>
</reference>
<name>A0A8K0Y2C2_9RHOB</name>
<comment type="caution">
    <text evidence="1">The sequence shown here is derived from an EMBL/GenBank/DDBJ whole genome shotgun (WGS) entry which is preliminary data.</text>
</comment>
<gene>
    <name evidence="1" type="ORF">JL811_19160</name>
</gene>
<evidence type="ECO:0000313" key="1">
    <source>
        <dbReference type="EMBL" id="MBL4919338.1"/>
    </source>
</evidence>
<dbReference type="EMBL" id="JAESVN010000018">
    <property type="protein sequence ID" value="MBL4919338.1"/>
    <property type="molecule type" value="Genomic_DNA"/>
</dbReference>
<accession>A0A8K0Y2C2</accession>
<dbReference type="AlphaFoldDB" id="A0A8K0Y2C2"/>
<organism evidence="1 2">
    <name type="scientific">Szabonella alba</name>
    <dbReference type="NCBI Taxonomy" id="2804194"/>
    <lineage>
        <taxon>Bacteria</taxon>
        <taxon>Pseudomonadati</taxon>
        <taxon>Pseudomonadota</taxon>
        <taxon>Alphaproteobacteria</taxon>
        <taxon>Rhodobacterales</taxon>
        <taxon>Paracoccaceae</taxon>
        <taxon>Szabonella</taxon>
    </lineage>
</organism>
<dbReference type="Proteomes" id="UP000648908">
    <property type="component" value="Unassembled WGS sequence"/>
</dbReference>
<proteinExistence type="predicted"/>